<accession>A0A017RWV2</accession>
<dbReference type="Proteomes" id="UP000019681">
    <property type="component" value="Unassembled WGS sequence"/>
</dbReference>
<evidence type="ECO:0000259" key="1">
    <source>
        <dbReference type="Pfam" id="PF05239"/>
    </source>
</evidence>
<sequence>MLTLGQIRQMEVIDIAEGKRLGFISDLVFDEDITKIEEIIIPPESGFLSLFKRKDEIHIKWNQIKVIGVDIILVDTGKQKSNEELINDEENEGEIY</sequence>
<dbReference type="EMBL" id="AZQP01000021">
    <property type="protein sequence ID" value="EYE88415.1"/>
    <property type="molecule type" value="Genomic_DNA"/>
</dbReference>
<proteinExistence type="predicted"/>
<protein>
    <recommendedName>
        <fullName evidence="1">PRC-barrel domain-containing protein</fullName>
    </recommendedName>
</protein>
<dbReference type="AlphaFoldDB" id="A0A017RWV2"/>
<feature type="domain" description="PRC-barrel" evidence="1">
    <location>
        <begin position="6"/>
        <end position="78"/>
    </location>
</feature>
<organism evidence="2 3">
    <name type="scientific">Fervidicella metallireducens AeB</name>
    <dbReference type="NCBI Taxonomy" id="1403537"/>
    <lineage>
        <taxon>Bacteria</taxon>
        <taxon>Bacillati</taxon>
        <taxon>Bacillota</taxon>
        <taxon>Clostridia</taxon>
        <taxon>Eubacteriales</taxon>
        <taxon>Clostridiaceae</taxon>
        <taxon>Fervidicella</taxon>
    </lineage>
</organism>
<gene>
    <name evidence="2" type="ORF">Q428_07995</name>
</gene>
<evidence type="ECO:0000313" key="3">
    <source>
        <dbReference type="Proteomes" id="UP000019681"/>
    </source>
</evidence>
<comment type="caution">
    <text evidence="2">The sequence shown here is derived from an EMBL/GenBank/DDBJ whole genome shotgun (WGS) entry which is preliminary data.</text>
</comment>
<evidence type="ECO:0000313" key="2">
    <source>
        <dbReference type="EMBL" id="EYE88415.1"/>
    </source>
</evidence>
<reference evidence="2 3" key="1">
    <citation type="journal article" date="2014" name="Genome Announc.">
        <title>Draft Genome Sequence of Fervidicella metallireducens Strain AeBT, an Iron-Reducing Thermoanaerobe from the Great Artesian Basin.</title>
        <authorList>
            <person name="Patel B.K."/>
        </authorList>
    </citation>
    <scope>NUCLEOTIDE SEQUENCE [LARGE SCALE GENOMIC DNA]</scope>
    <source>
        <strain evidence="2 3">AeB</strain>
    </source>
</reference>
<dbReference type="Pfam" id="PF05239">
    <property type="entry name" value="PRC"/>
    <property type="match status" value="1"/>
</dbReference>
<dbReference type="SUPFAM" id="SSF50346">
    <property type="entry name" value="PRC-barrel domain"/>
    <property type="match status" value="1"/>
</dbReference>
<dbReference type="Gene3D" id="2.30.30.240">
    <property type="entry name" value="PRC-barrel domain"/>
    <property type="match status" value="1"/>
</dbReference>
<name>A0A017RWV2_9CLOT</name>
<dbReference type="PANTHER" id="PTHR40061:SF1">
    <property type="entry name" value="SPORULATION PROTEIN YLMC-RELATED"/>
    <property type="match status" value="1"/>
</dbReference>
<dbReference type="InterPro" id="IPR014238">
    <property type="entry name" value="Spore_YlmC/YmxH"/>
</dbReference>
<dbReference type="InterPro" id="IPR027275">
    <property type="entry name" value="PRC-brl_dom"/>
</dbReference>
<dbReference type="NCBIfam" id="TIGR02888">
    <property type="entry name" value="spore_YlmC_YmxH"/>
    <property type="match status" value="1"/>
</dbReference>
<dbReference type="STRING" id="1403537.Q428_07995"/>
<dbReference type="PANTHER" id="PTHR40061">
    <property type="entry name" value="SPORULATION PROTEIN YLMC-RELATED"/>
    <property type="match status" value="1"/>
</dbReference>
<keyword evidence="3" id="KW-1185">Reference proteome</keyword>
<dbReference type="InterPro" id="IPR011033">
    <property type="entry name" value="PRC_barrel-like_sf"/>
</dbReference>